<dbReference type="Proteomes" id="UP001265700">
    <property type="component" value="Unassembled WGS sequence"/>
</dbReference>
<keyword evidence="5" id="KW-0067">ATP-binding</keyword>
<dbReference type="Gene3D" id="3.40.50.620">
    <property type="entry name" value="HUPs"/>
    <property type="match status" value="1"/>
</dbReference>
<evidence type="ECO:0000256" key="7">
    <source>
        <dbReference type="HAMAP-Rule" id="MF_01161"/>
    </source>
</evidence>
<dbReference type="InterPro" id="IPR012094">
    <property type="entry name" value="tRNA_Ile_lys_synt"/>
</dbReference>
<dbReference type="InterPro" id="IPR012795">
    <property type="entry name" value="tRNA_Ile_lys_synt_N"/>
</dbReference>
<sequence length="331" mass="35644">MIARPAPPDACEKAVGDWCGQFLRTDNRAGEEAPCMAVAYSAGADSTALLLAVQRQWRGRVVALHVHHGLQAAADDFEARAQALCASLGIELHSARLDATPSPGQSPEDAARIARYGALAQLAQQAGAACVLLGQHADDQVETLLLALSRGAGLPGLAAMPGRFMRHGMCFGRPFLDLPGATLRAYVTSQSVAFVTDPTNADERYTRNRIRAVLSPAWERCFPGYRPMLLRSARHAAQAQSLLEDLARLDLERVGSPPSIAALQTLARERQANVVRYWLRTSAQVAPSAAQLGELLDQVGCCTTRGHSIWLKVANGFVCRSGDRLVYRPSI</sequence>
<dbReference type="CDD" id="cd01992">
    <property type="entry name" value="TilS_N"/>
    <property type="match status" value="1"/>
</dbReference>
<dbReference type="SUPFAM" id="SSF52402">
    <property type="entry name" value="Adenine nucleotide alpha hydrolases-like"/>
    <property type="match status" value="1"/>
</dbReference>
<proteinExistence type="inferred from homology"/>
<dbReference type="Pfam" id="PF01171">
    <property type="entry name" value="ATP_bind_3"/>
    <property type="match status" value="1"/>
</dbReference>
<accession>A0ABU1WGV7</accession>
<evidence type="ECO:0000313" key="11">
    <source>
        <dbReference type="Proteomes" id="UP001265700"/>
    </source>
</evidence>
<dbReference type="PANTHER" id="PTHR43033:SF1">
    <property type="entry name" value="TRNA(ILE)-LYSIDINE SYNTHASE-RELATED"/>
    <property type="match status" value="1"/>
</dbReference>
<comment type="similarity">
    <text evidence="7">Belongs to the tRNA(Ile)-lysidine synthase family.</text>
</comment>
<feature type="domain" description="tRNA(Ile)-lysidine synthase substrate-binding" evidence="9">
    <location>
        <begin position="259"/>
        <end position="325"/>
    </location>
</feature>
<evidence type="ECO:0000256" key="1">
    <source>
        <dbReference type="ARBA" id="ARBA00022490"/>
    </source>
</evidence>
<dbReference type="EMBL" id="JAVDWU010000001">
    <property type="protein sequence ID" value="MDR7148504.1"/>
    <property type="molecule type" value="Genomic_DNA"/>
</dbReference>
<dbReference type="Pfam" id="PF09179">
    <property type="entry name" value="TilS"/>
    <property type="match status" value="1"/>
</dbReference>
<dbReference type="HAMAP" id="MF_01161">
    <property type="entry name" value="tRNA_Ile_lys_synt"/>
    <property type="match status" value="1"/>
</dbReference>
<evidence type="ECO:0000259" key="9">
    <source>
        <dbReference type="Pfam" id="PF09179"/>
    </source>
</evidence>
<reference evidence="10 11" key="1">
    <citation type="submission" date="2023-07" db="EMBL/GenBank/DDBJ databases">
        <title>Sorghum-associated microbial communities from plants grown in Nebraska, USA.</title>
        <authorList>
            <person name="Schachtman D."/>
        </authorList>
    </citation>
    <scope>NUCLEOTIDE SEQUENCE [LARGE SCALE GENOMIC DNA]</scope>
    <source>
        <strain evidence="10 11">4249</strain>
    </source>
</reference>
<keyword evidence="2 7" id="KW-0436">Ligase</keyword>
<comment type="caution">
    <text evidence="10">The sequence shown here is derived from an EMBL/GenBank/DDBJ whole genome shotgun (WGS) entry which is preliminary data.</text>
</comment>
<name>A0ABU1WGV7_9BURK</name>
<dbReference type="InterPro" id="IPR014729">
    <property type="entry name" value="Rossmann-like_a/b/a_fold"/>
</dbReference>
<keyword evidence="11" id="KW-1185">Reference proteome</keyword>
<evidence type="ECO:0000259" key="8">
    <source>
        <dbReference type="Pfam" id="PF01171"/>
    </source>
</evidence>
<dbReference type="InterPro" id="IPR015262">
    <property type="entry name" value="tRNA_Ile_lys_synt_subst-bd"/>
</dbReference>
<dbReference type="Gene3D" id="1.20.59.20">
    <property type="match status" value="1"/>
</dbReference>
<dbReference type="NCBIfam" id="TIGR02432">
    <property type="entry name" value="lysidine_TilS_N"/>
    <property type="match status" value="1"/>
</dbReference>
<organism evidence="10 11">
    <name type="scientific">Hydrogenophaga palleronii</name>
    <dbReference type="NCBI Taxonomy" id="65655"/>
    <lineage>
        <taxon>Bacteria</taxon>
        <taxon>Pseudomonadati</taxon>
        <taxon>Pseudomonadota</taxon>
        <taxon>Betaproteobacteria</taxon>
        <taxon>Burkholderiales</taxon>
        <taxon>Comamonadaceae</taxon>
        <taxon>Hydrogenophaga</taxon>
    </lineage>
</organism>
<keyword evidence="4" id="KW-0547">Nucleotide-binding</keyword>
<gene>
    <name evidence="7" type="primary">tilS</name>
    <name evidence="10" type="ORF">J2W49_000432</name>
</gene>
<feature type="domain" description="tRNA(Ile)-lysidine/2-thiocytidine synthase N-terminal" evidence="8">
    <location>
        <begin position="36"/>
        <end position="212"/>
    </location>
</feature>
<dbReference type="SUPFAM" id="SSF82829">
    <property type="entry name" value="MesJ substrate recognition domain-like"/>
    <property type="match status" value="1"/>
</dbReference>
<comment type="subcellular location">
    <subcellularLocation>
        <location evidence="7">Cytoplasm</location>
    </subcellularLocation>
</comment>
<evidence type="ECO:0000256" key="2">
    <source>
        <dbReference type="ARBA" id="ARBA00022598"/>
    </source>
</evidence>
<evidence type="ECO:0000256" key="4">
    <source>
        <dbReference type="ARBA" id="ARBA00022741"/>
    </source>
</evidence>
<comment type="function">
    <text evidence="7">Ligates lysine onto the cytidine present at position 34 of the AUA codon-specific tRNA(Ile) that contains the anticodon CAU, in an ATP-dependent manner. Cytidine is converted to lysidine, thus changing the amino acid specificity of the tRNA from methionine to isoleucine.</text>
</comment>
<comment type="caution">
    <text evidence="7">Lacks conserved residue(s) required for the propagation of feature annotation.</text>
</comment>
<comment type="catalytic activity">
    <reaction evidence="6 7">
        <text>cytidine(34) in tRNA(Ile2) + L-lysine + ATP = lysidine(34) in tRNA(Ile2) + AMP + diphosphate + H(+)</text>
        <dbReference type="Rhea" id="RHEA:43744"/>
        <dbReference type="Rhea" id="RHEA-COMP:10625"/>
        <dbReference type="Rhea" id="RHEA-COMP:10670"/>
        <dbReference type="ChEBI" id="CHEBI:15378"/>
        <dbReference type="ChEBI" id="CHEBI:30616"/>
        <dbReference type="ChEBI" id="CHEBI:32551"/>
        <dbReference type="ChEBI" id="CHEBI:33019"/>
        <dbReference type="ChEBI" id="CHEBI:82748"/>
        <dbReference type="ChEBI" id="CHEBI:83665"/>
        <dbReference type="ChEBI" id="CHEBI:456215"/>
        <dbReference type="EC" id="6.3.4.19"/>
    </reaction>
</comment>
<evidence type="ECO:0000313" key="10">
    <source>
        <dbReference type="EMBL" id="MDR7148504.1"/>
    </source>
</evidence>
<dbReference type="InterPro" id="IPR011063">
    <property type="entry name" value="TilS/TtcA_N"/>
</dbReference>
<evidence type="ECO:0000256" key="5">
    <source>
        <dbReference type="ARBA" id="ARBA00022840"/>
    </source>
</evidence>
<protein>
    <recommendedName>
        <fullName evidence="7">tRNA(Ile)-lysidine synthase</fullName>
        <ecNumber evidence="7">6.3.4.19</ecNumber>
    </recommendedName>
    <alternativeName>
        <fullName evidence="7">tRNA(Ile)-2-lysyl-cytidine synthase</fullName>
    </alternativeName>
    <alternativeName>
        <fullName evidence="7">tRNA(Ile)-lysidine synthetase</fullName>
    </alternativeName>
</protein>
<keyword evidence="3 7" id="KW-0819">tRNA processing</keyword>
<dbReference type="GO" id="GO:0032267">
    <property type="term" value="F:tRNA(Ile)-lysidine synthase activity"/>
    <property type="evidence" value="ECO:0007669"/>
    <property type="project" value="UniProtKB-EC"/>
</dbReference>
<dbReference type="PANTHER" id="PTHR43033">
    <property type="entry name" value="TRNA(ILE)-LYSIDINE SYNTHASE-RELATED"/>
    <property type="match status" value="1"/>
</dbReference>
<keyword evidence="1 7" id="KW-0963">Cytoplasm</keyword>
<evidence type="ECO:0000256" key="6">
    <source>
        <dbReference type="ARBA" id="ARBA00048539"/>
    </source>
</evidence>
<evidence type="ECO:0000256" key="3">
    <source>
        <dbReference type="ARBA" id="ARBA00022694"/>
    </source>
</evidence>
<dbReference type="EC" id="6.3.4.19" evidence="7"/>